<evidence type="ECO:0000259" key="1">
    <source>
        <dbReference type="Pfam" id="PF12680"/>
    </source>
</evidence>
<protein>
    <submittedName>
        <fullName evidence="2">Nuclear transport factor 2 family protein</fullName>
    </submittedName>
</protein>
<sequence length="297" mass="31721">MAEQIDRTDERDEAAAQAESWLQMFFHFFAAPSPESYAPLFHPEGSLQDSGMAEPLPAAQTGAAIAMVLAKVPDLLIRPLRHAVRGSHVFVEARNTGSLGGAALDWGALYRVHLKDGLVHRGRRFYDQVELFRPVLPDGAALPAFPGTADIPVRAAAAPADDAAMVDRLAQAWNGAPAALAALYAPEGRHLGPGLAAPLPRGALPAYRDWLRALLSPGPVQAVDWASAPAGDGRVLFVEFHGTGRFMGEAVPLDRIDRYLLDAGGRITDSRSYMDTLGLVERAKPEVAAIRAAVIKG</sequence>
<evidence type="ECO:0000313" key="2">
    <source>
        <dbReference type="EMBL" id="MFC3229116.1"/>
    </source>
</evidence>
<reference evidence="3" key="1">
    <citation type="journal article" date="2019" name="Int. J. Syst. Evol. Microbiol.">
        <title>The Global Catalogue of Microorganisms (GCM) 10K type strain sequencing project: providing services to taxonomists for standard genome sequencing and annotation.</title>
        <authorList>
            <consortium name="The Broad Institute Genomics Platform"/>
            <consortium name="The Broad Institute Genome Sequencing Center for Infectious Disease"/>
            <person name="Wu L."/>
            <person name="Ma J."/>
        </authorList>
    </citation>
    <scope>NUCLEOTIDE SEQUENCE [LARGE SCALE GENOMIC DNA]</scope>
    <source>
        <strain evidence="3">KCTC 42964</strain>
    </source>
</reference>
<accession>A0ABV7L418</accession>
<dbReference type="InterPro" id="IPR032710">
    <property type="entry name" value="NTF2-like_dom_sf"/>
</dbReference>
<comment type="caution">
    <text evidence="2">The sequence shown here is derived from an EMBL/GenBank/DDBJ whole genome shotgun (WGS) entry which is preliminary data.</text>
</comment>
<dbReference type="RefSeq" id="WP_379903017.1">
    <property type="nucleotide sequence ID" value="NZ_JBHRTR010000031.1"/>
</dbReference>
<dbReference type="Pfam" id="PF12680">
    <property type="entry name" value="SnoaL_2"/>
    <property type="match status" value="1"/>
</dbReference>
<name>A0ABV7L418_9PROT</name>
<dbReference type="EMBL" id="JBHRTR010000031">
    <property type="protein sequence ID" value="MFC3229116.1"/>
    <property type="molecule type" value="Genomic_DNA"/>
</dbReference>
<gene>
    <name evidence="2" type="ORF">ACFOGJ_17855</name>
</gene>
<keyword evidence="3" id="KW-1185">Reference proteome</keyword>
<proteinExistence type="predicted"/>
<dbReference type="SUPFAM" id="SSF54427">
    <property type="entry name" value="NTF2-like"/>
    <property type="match status" value="2"/>
</dbReference>
<dbReference type="Proteomes" id="UP001595528">
    <property type="component" value="Unassembled WGS sequence"/>
</dbReference>
<organism evidence="2 3">
    <name type="scientific">Marinibaculum pumilum</name>
    <dbReference type="NCBI Taxonomy" id="1766165"/>
    <lineage>
        <taxon>Bacteria</taxon>
        <taxon>Pseudomonadati</taxon>
        <taxon>Pseudomonadota</taxon>
        <taxon>Alphaproteobacteria</taxon>
        <taxon>Rhodospirillales</taxon>
        <taxon>Rhodospirillaceae</taxon>
        <taxon>Marinibaculum</taxon>
    </lineage>
</organism>
<dbReference type="Gene3D" id="3.10.450.50">
    <property type="match status" value="2"/>
</dbReference>
<evidence type="ECO:0000313" key="3">
    <source>
        <dbReference type="Proteomes" id="UP001595528"/>
    </source>
</evidence>
<dbReference type="InterPro" id="IPR037401">
    <property type="entry name" value="SnoaL-like"/>
</dbReference>
<feature type="domain" description="SnoaL-like" evidence="1">
    <location>
        <begin position="166"/>
        <end position="269"/>
    </location>
</feature>